<dbReference type="SUPFAM" id="SSF103481">
    <property type="entry name" value="Multidrug resistance efflux transporter EmrE"/>
    <property type="match status" value="2"/>
</dbReference>
<keyword evidence="5" id="KW-1185">Reference proteome</keyword>
<dbReference type="EMBL" id="AP008230">
    <property type="protein sequence ID" value="BAE82117.1"/>
    <property type="molecule type" value="Genomic_DNA"/>
</dbReference>
<feature type="transmembrane region" description="Helical" evidence="2">
    <location>
        <begin position="143"/>
        <end position="161"/>
    </location>
</feature>
<keyword evidence="2" id="KW-0812">Transmembrane</keyword>
<evidence type="ECO:0000313" key="4">
    <source>
        <dbReference type="EMBL" id="BAE82117.1"/>
    </source>
</evidence>
<dbReference type="HOGENOM" id="CLU_033863_15_1_9"/>
<feature type="transmembrane region" description="Helical" evidence="2">
    <location>
        <begin position="110"/>
        <end position="134"/>
    </location>
</feature>
<comment type="similarity">
    <text evidence="1">Belongs to the EamA transporter family.</text>
</comment>
<protein>
    <recommendedName>
        <fullName evidence="3">EamA domain-containing protein</fullName>
    </recommendedName>
</protein>
<feature type="transmembrane region" description="Helical" evidence="2">
    <location>
        <begin position="27"/>
        <end position="49"/>
    </location>
</feature>
<feature type="transmembrane region" description="Helical" evidence="2">
    <location>
        <begin position="55"/>
        <end position="73"/>
    </location>
</feature>
<proteinExistence type="inferred from homology"/>
<dbReference type="Gene3D" id="1.10.3730.20">
    <property type="match status" value="1"/>
</dbReference>
<organism evidence="4 5">
    <name type="scientific">Desulfitobacterium hafniense (strain Y51)</name>
    <dbReference type="NCBI Taxonomy" id="138119"/>
    <lineage>
        <taxon>Bacteria</taxon>
        <taxon>Bacillati</taxon>
        <taxon>Bacillota</taxon>
        <taxon>Clostridia</taxon>
        <taxon>Eubacteriales</taxon>
        <taxon>Desulfitobacteriaceae</taxon>
        <taxon>Desulfitobacterium</taxon>
    </lineage>
</organism>
<dbReference type="KEGG" id="dsy:DSY0328"/>
<dbReference type="PANTHER" id="PTHR22911:SF102">
    <property type="entry name" value="MEMBRANE PROTEIN"/>
    <property type="match status" value="1"/>
</dbReference>
<dbReference type="AlphaFoldDB" id="Q251C5"/>
<dbReference type="STRING" id="138119.DSY0328"/>
<evidence type="ECO:0000313" key="5">
    <source>
        <dbReference type="Proteomes" id="UP000001946"/>
    </source>
</evidence>
<feature type="transmembrane region" description="Helical" evidence="2">
    <location>
        <begin position="199"/>
        <end position="217"/>
    </location>
</feature>
<dbReference type="Proteomes" id="UP000001946">
    <property type="component" value="Chromosome"/>
</dbReference>
<dbReference type="Pfam" id="PF00892">
    <property type="entry name" value="EamA"/>
    <property type="match status" value="2"/>
</dbReference>
<keyword evidence="2" id="KW-1133">Transmembrane helix</keyword>
<gene>
    <name evidence="4" type="ordered locus">DSY0328</name>
</gene>
<feature type="transmembrane region" description="Helical" evidence="2">
    <location>
        <begin position="85"/>
        <end position="104"/>
    </location>
</feature>
<dbReference type="eggNOG" id="COG0697">
    <property type="taxonomic scope" value="Bacteria"/>
</dbReference>
<evidence type="ECO:0000259" key="3">
    <source>
        <dbReference type="Pfam" id="PF00892"/>
    </source>
</evidence>
<evidence type="ECO:0000256" key="2">
    <source>
        <dbReference type="SAM" id="Phobius"/>
    </source>
</evidence>
<sequence length="315" mass="34315">MSCSIGQHHDLLISATTEMETPMNRSYLKYITSLILFGFNGIVASHISLSSYEIVFTRTLIGSLFLVIVFGFSKQKMRFLSNKSHFLYLSLSGVAMGASWMFLYEAYTQIGVSIATLAYYCGPVIVMILSPLLFKERMTSAKLIGFLAVLTGMLCVSGQAMSEEKTLFGLICGLLSAVMYAVMVIFNKKAVSITGLENSMWQLMASFATVFLFLGLKQDFSINIASGDWLPILILGIVNTGIGCYFYFSSIGLLPVQTVAICGYLEPLSALLFSAALLGERLSLVQILGALLILGGAAFGELYRRKLPANSSLTT</sequence>
<accession>Q251C5</accession>
<feature type="transmembrane region" description="Helical" evidence="2">
    <location>
        <begin position="284"/>
        <end position="303"/>
    </location>
</feature>
<keyword evidence="2" id="KW-0472">Membrane</keyword>
<dbReference type="InterPro" id="IPR037185">
    <property type="entry name" value="EmrE-like"/>
</dbReference>
<evidence type="ECO:0000256" key="1">
    <source>
        <dbReference type="ARBA" id="ARBA00007362"/>
    </source>
</evidence>
<reference evidence="4 5" key="1">
    <citation type="journal article" date="2006" name="J. Bacteriol.">
        <title>Complete genome sequence of the dehalorespiring bacterium Desulfitobacterium hafniense Y51 and comparison with Dehalococcoides ethenogenes 195.</title>
        <authorList>
            <person name="Nonaka H."/>
            <person name="Keresztes G."/>
            <person name="Shinoda Y."/>
            <person name="Ikenaga Y."/>
            <person name="Abe M."/>
            <person name="Naito K."/>
            <person name="Inatomi K."/>
            <person name="Furukawa K."/>
            <person name="Inui M."/>
            <person name="Yukawa H."/>
        </authorList>
    </citation>
    <scope>NUCLEOTIDE SEQUENCE [LARGE SCALE GENOMIC DNA]</scope>
    <source>
        <strain evidence="4 5">Y51</strain>
    </source>
</reference>
<dbReference type="InterPro" id="IPR000620">
    <property type="entry name" value="EamA_dom"/>
</dbReference>
<feature type="domain" description="EamA" evidence="3">
    <location>
        <begin position="29"/>
        <end position="157"/>
    </location>
</feature>
<feature type="transmembrane region" description="Helical" evidence="2">
    <location>
        <begin position="229"/>
        <end position="248"/>
    </location>
</feature>
<feature type="domain" description="EamA" evidence="3">
    <location>
        <begin position="168"/>
        <end position="299"/>
    </location>
</feature>
<name>Q251C5_DESHY</name>
<feature type="transmembrane region" description="Helical" evidence="2">
    <location>
        <begin position="260"/>
        <end position="278"/>
    </location>
</feature>
<dbReference type="GO" id="GO:0016020">
    <property type="term" value="C:membrane"/>
    <property type="evidence" value="ECO:0007669"/>
    <property type="project" value="InterPro"/>
</dbReference>
<dbReference type="PANTHER" id="PTHR22911">
    <property type="entry name" value="ACYL-MALONYL CONDENSING ENZYME-RELATED"/>
    <property type="match status" value="1"/>
</dbReference>
<feature type="transmembrane region" description="Helical" evidence="2">
    <location>
        <begin position="167"/>
        <end position="187"/>
    </location>
</feature>